<dbReference type="EMBL" id="KV441551">
    <property type="protein sequence ID" value="OAG07259.1"/>
    <property type="molecule type" value="Genomic_DNA"/>
</dbReference>
<protein>
    <submittedName>
        <fullName evidence="2">Uncharacterized protein</fullName>
    </submittedName>
</protein>
<feature type="compositionally biased region" description="Low complexity" evidence="1">
    <location>
        <begin position="1"/>
        <end position="16"/>
    </location>
</feature>
<feature type="region of interest" description="Disordered" evidence="1">
    <location>
        <begin position="1"/>
        <end position="182"/>
    </location>
</feature>
<dbReference type="Proteomes" id="UP000077069">
    <property type="component" value="Unassembled WGS sequence"/>
</dbReference>
<keyword evidence="3" id="KW-1185">Reference proteome</keyword>
<reference evidence="2 3" key="1">
    <citation type="submission" date="2016-05" db="EMBL/GenBank/DDBJ databases">
        <title>Comparative analysis of secretome profiles of manganese(II)-oxidizing ascomycete fungi.</title>
        <authorList>
            <consortium name="DOE Joint Genome Institute"/>
            <person name="Zeiner C.A."/>
            <person name="Purvine S.O."/>
            <person name="Zink E.M."/>
            <person name="Wu S."/>
            <person name="Pasa-Tolic L."/>
            <person name="Chaput D.L."/>
            <person name="Haridas S."/>
            <person name="Grigoriev I.V."/>
            <person name="Santelli C.M."/>
            <person name="Hansel C.M."/>
        </authorList>
    </citation>
    <scope>NUCLEOTIDE SEQUENCE [LARGE SCALE GENOMIC DNA]</scope>
    <source>
        <strain evidence="2 3">AP3s5-JAC2a</strain>
    </source>
</reference>
<dbReference type="RefSeq" id="XP_018037624.1">
    <property type="nucleotide sequence ID" value="XM_018184089.1"/>
</dbReference>
<sequence>MSSPGSSDTDTSPYTYFARRTPRFKNYAGEADPHDSLKQDATYKGNPQESTVDERTRARKKPRQRTGKDAIPKRLRPAKKTPDSRYRSAPILDDDEPIRGQNPCPSKALQPPPAAVNRIRLQRANGSGPQVTDANNEANHAEDAAQENEPIQNPQQNNILRRLQSSVENPRRRPPRGPTQAS</sequence>
<dbReference type="GeneID" id="28767575"/>
<dbReference type="AlphaFoldDB" id="A0A177CK85"/>
<name>A0A177CK85_9PLEO</name>
<feature type="compositionally biased region" description="Polar residues" evidence="1">
    <location>
        <begin position="124"/>
        <end position="133"/>
    </location>
</feature>
<accession>A0A177CK85</accession>
<proteinExistence type="predicted"/>
<evidence type="ECO:0000256" key="1">
    <source>
        <dbReference type="SAM" id="MobiDB-lite"/>
    </source>
</evidence>
<feature type="compositionally biased region" description="Low complexity" evidence="1">
    <location>
        <begin position="147"/>
        <end position="164"/>
    </location>
</feature>
<evidence type="ECO:0000313" key="3">
    <source>
        <dbReference type="Proteomes" id="UP000077069"/>
    </source>
</evidence>
<dbReference type="InParanoid" id="A0A177CK85"/>
<organism evidence="2 3">
    <name type="scientific">Paraphaeosphaeria sporulosa</name>
    <dbReference type="NCBI Taxonomy" id="1460663"/>
    <lineage>
        <taxon>Eukaryota</taxon>
        <taxon>Fungi</taxon>
        <taxon>Dikarya</taxon>
        <taxon>Ascomycota</taxon>
        <taxon>Pezizomycotina</taxon>
        <taxon>Dothideomycetes</taxon>
        <taxon>Pleosporomycetidae</taxon>
        <taxon>Pleosporales</taxon>
        <taxon>Massarineae</taxon>
        <taxon>Didymosphaeriaceae</taxon>
        <taxon>Paraphaeosphaeria</taxon>
    </lineage>
</organism>
<evidence type="ECO:0000313" key="2">
    <source>
        <dbReference type="EMBL" id="OAG07259.1"/>
    </source>
</evidence>
<dbReference type="OrthoDB" id="10516894at2759"/>
<gene>
    <name evidence="2" type="ORF">CC84DRAFT_1242628</name>
</gene>